<comment type="cofactor">
    <cofactor evidence="1">
        <name>pyridoxal 5'-phosphate</name>
        <dbReference type="ChEBI" id="CHEBI:597326"/>
    </cofactor>
</comment>
<name>A0A7N5K6A9_AILME</name>
<dbReference type="GO" id="GO:0030170">
    <property type="term" value="F:pyridoxal phosphate binding"/>
    <property type="evidence" value="ECO:0007669"/>
    <property type="project" value="InterPro"/>
</dbReference>
<reference evidence="4 5" key="1">
    <citation type="journal article" date="2010" name="Nature">
        <title>The sequence and de novo assembly of the giant panda genome.</title>
        <authorList>
            <person name="Li R."/>
            <person name="Fan W."/>
            <person name="Tian G."/>
            <person name="Zhu H."/>
            <person name="He L."/>
            <person name="Cai J."/>
            <person name="Huang Q."/>
            <person name="Cai Q."/>
            <person name="Li B."/>
            <person name="Bai Y."/>
            <person name="Zhang Z."/>
            <person name="Zhang Y."/>
            <person name="Wang W."/>
            <person name="Li J."/>
            <person name="Wei F."/>
            <person name="Li H."/>
            <person name="Jian M."/>
            <person name="Li J."/>
            <person name="Zhang Z."/>
            <person name="Nielsen R."/>
            <person name="Li D."/>
            <person name="Gu W."/>
            <person name="Yang Z."/>
            <person name="Xuan Z."/>
            <person name="Ryder O.A."/>
            <person name="Leung F.C."/>
            <person name="Zhou Y."/>
            <person name="Cao J."/>
            <person name="Sun X."/>
            <person name="Fu Y."/>
            <person name="Fang X."/>
            <person name="Guo X."/>
            <person name="Wang B."/>
            <person name="Hou R."/>
            <person name="Shen F."/>
            <person name="Mu B."/>
            <person name="Ni P."/>
            <person name="Lin R."/>
            <person name="Qian W."/>
            <person name="Wang G."/>
            <person name="Yu C."/>
            <person name="Nie W."/>
            <person name="Wang J."/>
            <person name="Wu Z."/>
            <person name="Liang H."/>
            <person name="Min J."/>
            <person name="Wu Q."/>
            <person name="Cheng S."/>
            <person name="Ruan J."/>
            <person name="Wang M."/>
            <person name="Shi Z."/>
            <person name="Wen M."/>
            <person name="Liu B."/>
            <person name="Ren X."/>
            <person name="Zheng H."/>
            <person name="Dong D."/>
            <person name="Cook K."/>
            <person name="Shan G."/>
            <person name="Zhang H."/>
            <person name="Kosiol C."/>
            <person name="Xie X."/>
            <person name="Lu Z."/>
            <person name="Zheng H."/>
            <person name="Li Y."/>
            <person name="Steiner C.C."/>
            <person name="Lam T.T."/>
            <person name="Lin S."/>
            <person name="Zhang Q."/>
            <person name="Li G."/>
            <person name="Tian J."/>
            <person name="Gong T."/>
            <person name="Liu H."/>
            <person name="Zhang D."/>
            <person name="Fang L."/>
            <person name="Ye C."/>
            <person name="Zhang J."/>
            <person name="Hu W."/>
            <person name="Xu A."/>
            <person name="Ren Y."/>
            <person name="Zhang G."/>
            <person name="Bruford M.W."/>
            <person name="Li Q."/>
            <person name="Ma L."/>
            <person name="Guo Y."/>
            <person name="An N."/>
            <person name="Hu Y."/>
            <person name="Zheng Y."/>
            <person name="Shi Y."/>
            <person name="Li Z."/>
            <person name="Liu Q."/>
            <person name="Chen Y."/>
            <person name="Zhao J."/>
            <person name="Qu N."/>
            <person name="Zhao S."/>
            <person name="Tian F."/>
            <person name="Wang X."/>
            <person name="Wang H."/>
            <person name="Xu L."/>
            <person name="Liu X."/>
            <person name="Vinar T."/>
            <person name="Wang Y."/>
            <person name="Lam T.W."/>
            <person name="Yiu S.M."/>
            <person name="Liu S."/>
            <person name="Zhang H."/>
            <person name="Li D."/>
            <person name="Huang Y."/>
            <person name="Wang X."/>
            <person name="Yang G."/>
            <person name="Jiang Z."/>
            <person name="Wang J."/>
            <person name="Qin N."/>
            <person name="Li L."/>
            <person name="Li J."/>
            <person name="Bolund L."/>
            <person name="Kristiansen K."/>
            <person name="Wong G.K."/>
            <person name="Olson M."/>
            <person name="Zhang X."/>
            <person name="Li S."/>
            <person name="Yang H."/>
            <person name="Wang J."/>
            <person name="Wang J."/>
        </authorList>
    </citation>
    <scope>NUCLEOTIDE SEQUENCE [LARGE SCALE GENOMIC DNA]</scope>
</reference>
<keyword evidence="3" id="KW-0663">Pyridoxal phosphate</keyword>
<dbReference type="Ensembl" id="ENSAMET00000049184.1">
    <property type="protein sequence ID" value="ENSAMEP00000035600.1"/>
    <property type="gene ID" value="ENSAMEG00000006429.2"/>
</dbReference>
<accession>A0A7N5K6A9</accession>
<dbReference type="Gene3D" id="3.40.640.10">
    <property type="entry name" value="Type I PLP-dependent aspartate aminotransferase-like (Major domain)"/>
    <property type="match status" value="1"/>
</dbReference>
<gene>
    <name evidence="4" type="primary">PHYKPL</name>
</gene>
<dbReference type="InterPro" id="IPR015421">
    <property type="entry name" value="PyrdxlP-dep_Trfase_major"/>
</dbReference>
<reference evidence="4" key="2">
    <citation type="submission" date="2025-08" db="UniProtKB">
        <authorList>
            <consortium name="Ensembl"/>
        </authorList>
    </citation>
    <scope>IDENTIFICATION</scope>
</reference>
<dbReference type="GeneTree" id="ENSGT00940000159222"/>
<reference evidence="4" key="3">
    <citation type="submission" date="2025-09" db="UniProtKB">
        <authorList>
            <consortium name="Ensembl"/>
        </authorList>
    </citation>
    <scope>IDENTIFICATION</scope>
</reference>
<dbReference type="SUPFAM" id="SSF53383">
    <property type="entry name" value="PLP-dependent transferases"/>
    <property type="match status" value="2"/>
</dbReference>
<comment type="similarity">
    <text evidence="2">Belongs to the class-III pyridoxal-phosphate-dependent aminotransferase family.</text>
</comment>
<dbReference type="PANTHER" id="PTHR45688:SF6">
    <property type="entry name" value="5-PHOSPHOHYDROXY-L-LYSINE PHOSPHO-LYASE"/>
    <property type="match status" value="1"/>
</dbReference>
<evidence type="ECO:0000313" key="4">
    <source>
        <dbReference type="Ensembl" id="ENSAMEP00000035600.1"/>
    </source>
</evidence>
<dbReference type="InterPro" id="IPR015424">
    <property type="entry name" value="PyrdxlP-dep_Trfase"/>
</dbReference>
<keyword evidence="5" id="KW-1185">Reference proteome</keyword>
<sequence>MTWACAEMSKAVAFANDLNNFSFSSFLPITFLLFSHLYGGGLEAGKHHCALQPFVPSRNCGGGGCGCGEWTFPFRSSDMVSTSCCPHSDSCRLFYPEDPIKIVRGQGQYLYDEQGAEYLDCINNVAHVGHCHPLVVQAAHGQNQVLNTNSRYLHDNIVDYAQRLSETLPQKLCVFYFLNSGGIGLFIGVDLIKDEATREPATEEANYMVSRLKENYILLSTDGPWRNVLKFKPPMCFSVDNARHVVAKMDTILTDMEEKVRSCETLRLQP</sequence>
<dbReference type="InterPro" id="IPR005814">
    <property type="entry name" value="Aminotrans_3"/>
</dbReference>
<organism evidence="4 5">
    <name type="scientific">Ailuropoda melanoleuca</name>
    <name type="common">Giant panda</name>
    <dbReference type="NCBI Taxonomy" id="9646"/>
    <lineage>
        <taxon>Eukaryota</taxon>
        <taxon>Metazoa</taxon>
        <taxon>Chordata</taxon>
        <taxon>Craniata</taxon>
        <taxon>Vertebrata</taxon>
        <taxon>Euteleostomi</taxon>
        <taxon>Mammalia</taxon>
        <taxon>Eutheria</taxon>
        <taxon>Laurasiatheria</taxon>
        <taxon>Carnivora</taxon>
        <taxon>Caniformia</taxon>
        <taxon>Ursidae</taxon>
        <taxon>Ailuropoda</taxon>
    </lineage>
</organism>
<evidence type="ECO:0000256" key="2">
    <source>
        <dbReference type="ARBA" id="ARBA00008954"/>
    </source>
</evidence>
<dbReference type="InterPro" id="IPR015422">
    <property type="entry name" value="PyrdxlP-dep_Trfase_small"/>
</dbReference>
<protein>
    <submittedName>
        <fullName evidence="4">5-phosphohydroxy-L-lysine phospho-lyase</fullName>
    </submittedName>
</protein>
<evidence type="ECO:0000256" key="1">
    <source>
        <dbReference type="ARBA" id="ARBA00001933"/>
    </source>
</evidence>
<dbReference type="PANTHER" id="PTHR45688">
    <property type="match status" value="1"/>
</dbReference>
<proteinExistence type="inferred from homology"/>
<dbReference type="GO" id="GO:0008483">
    <property type="term" value="F:transaminase activity"/>
    <property type="evidence" value="ECO:0007669"/>
    <property type="project" value="InterPro"/>
</dbReference>
<dbReference type="Gene3D" id="3.90.1150.10">
    <property type="entry name" value="Aspartate Aminotransferase, domain 1"/>
    <property type="match status" value="2"/>
</dbReference>
<dbReference type="Pfam" id="PF00202">
    <property type="entry name" value="Aminotran_3"/>
    <property type="match status" value="1"/>
</dbReference>
<evidence type="ECO:0000256" key="3">
    <source>
        <dbReference type="ARBA" id="ARBA00022898"/>
    </source>
</evidence>
<evidence type="ECO:0000313" key="5">
    <source>
        <dbReference type="Proteomes" id="UP000008912"/>
    </source>
</evidence>
<dbReference type="GO" id="GO:0005739">
    <property type="term" value="C:mitochondrion"/>
    <property type="evidence" value="ECO:0007669"/>
    <property type="project" value="TreeGrafter"/>
</dbReference>
<dbReference type="Proteomes" id="UP000008912">
    <property type="component" value="Unassembled WGS sequence"/>
</dbReference>
<dbReference type="AlphaFoldDB" id="A0A7N5K6A9"/>